<dbReference type="Pfam" id="PF20043">
    <property type="entry name" value="DUF6445"/>
    <property type="match status" value="1"/>
</dbReference>
<reference evidence="1" key="1">
    <citation type="submission" date="2021-02" db="EMBL/GenBank/DDBJ databases">
        <title>Natrosporangium hydrolyticum gen. nov., sp. nov, a haloalkaliphilic actinobacterium from a soda solonchak soil.</title>
        <authorList>
            <person name="Sorokin D.Y."/>
            <person name="Khijniak T.V."/>
            <person name="Zakharycheva A.P."/>
            <person name="Boueva O.V."/>
            <person name="Ariskina E.V."/>
            <person name="Hahnke R.L."/>
            <person name="Bunk B."/>
            <person name="Sproer C."/>
            <person name="Schumann P."/>
            <person name="Evtushenko L.I."/>
            <person name="Kublanov I.V."/>
        </authorList>
    </citation>
    <scope>NUCLEOTIDE SEQUENCE</scope>
    <source>
        <strain evidence="1">DSM 106523</strain>
    </source>
</reference>
<dbReference type="InterPro" id="IPR045617">
    <property type="entry name" value="DUF6445"/>
</dbReference>
<proteinExistence type="predicted"/>
<protein>
    <submittedName>
        <fullName evidence="1">Uncharacterized protein</fullName>
    </submittedName>
</protein>
<evidence type="ECO:0000313" key="2">
    <source>
        <dbReference type="Proteomes" id="UP000662857"/>
    </source>
</evidence>
<accession>A0A895YSC8</accession>
<dbReference type="RefSeq" id="WP_239679256.1">
    <property type="nucleotide sequence ID" value="NZ_CP070499.1"/>
</dbReference>
<sequence length="208" mass="24278">MQKTIEVVDDFYVDVDRVRELAISMGDWANPKQEAGITYDFETYNSFFNDQLVRVMRDLVGAEIHVDPKRMAFGVFGVFGADSHVDFTTHYDETDWSAIVYLVPDDRCEGGLSFYRHKPSGLFGPPTEEQARQIGYDSRDAWLREHYYPDKMHPERWEETTHVAMRYNRLILLRGSVLFHRASKGFGTTPDSGRLTQRFFFNDANRRD</sequence>
<evidence type="ECO:0000313" key="1">
    <source>
        <dbReference type="EMBL" id="QSB17010.1"/>
    </source>
</evidence>
<dbReference type="KEGG" id="nhy:JQS43_12505"/>
<organism evidence="1 2">
    <name type="scientific">Natronosporangium hydrolyticum</name>
    <dbReference type="NCBI Taxonomy" id="2811111"/>
    <lineage>
        <taxon>Bacteria</taxon>
        <taxon>Bacillati</taxon>
        <taxon>Actinomycetota</taxon>
        <taxon>Actinomycetes</taxon>
        <taxon>Micromonosporales</taxon>
        <taxon>Micromonosporaceae</taxon>
        <taxon>Natronosporangium</taxon>
    </lineage>
</organism>
<gene>
    <name evidence="1" type="ORF">JQS43_12505</name>
</gene>
<name>A0A895YSC8_9ACTN</name>
<dbReference type="Proteomes" id="UP000662857">
    <property type="component" value="Chromosome"/>
</dbReference>
<keyword evidence="2" id="KW-1185">Reference proteome</keyword>
<dbReference type="EMBL" id="CP070499">
    <property type="protein sequence ID" value="QSB17010.1"/>
    <property type="molecule type" value="Genomic_DNA"/>
</dbReference>
<dbReference type="AlphaFoldDB" id="A0A895YSC8"/>